<evidence type="ECO:0000256" key="6">
    <source>
        <dbReference type="ARBA" id="ARBA00023136"/>
    </source>
</evidence>
<dbReference type="PANTHER" id="PTHR10231">
    <property type="entry name" value="NUCLEOTIDE-SUGAR TRANSMEMBRANE TRANSPORTER"/>
    <property type="match status" value="1"/>
</dbReference>
<keyword evidence="3" id="KW-0813">Transport</keyword>
<dbReference type="PIRSF" id="PIRSF005799">
    <property type="entry name" value="UDP-gal_transpt"/>
    <property type="match status" value="1"/>
</dbReference>
<dbReference type="NCBIfam" id="TIGR00803">
    <property type="entry name" value="nst"/>
    <property type="match status" value="1"/>
</dbReference>
<comment type="caution">
    <text evidence="8">The sequence shown here is derived from an EMBL/GenBank/DDBJ whole genome shotgun (WGS) entry which is preliminary data.</text>
</comment>
<dbReference type="SUPFAM" id="SSF103481">
    <property type="entry name" value="Multidrug resistance efflux transporter EmrE"/>
    <property type="match status" value="1"/>
</dbReference>
<keyword evidence="4 7" id="KW-0812">Transmembrane</keyword>
<dbReference type="Pfam" id="PF04142">
    <property type="entry name" value="Nuc_sug_transp"/>
    <property type="match status" value="1"/>
</dbReference>
<evidence type="ECO:0000256" key="4">
    <source>
        <dbReference type="ARBA" id="ARBA00022692"/>
    </source>
</evidence>
<sequence length="339" mass="37640">MKNIRHLDLPVISDTLGMIVIDHVESDSSLPRPVGHRLRSVLWVIMLMLSVMIYGSHAPLINLCKINGELPFSSSSVVLLIELVKFLTSVVLLLIWDRTSPVASLSWHLAAPFAISALLYGANNNLVVHMQHFMDPTTYQVLSNLKIGSTALFYSIFLNKRLSLRKWMALFLLMMAGIMYTYGGIQDQENPASESQLHITLPGLGMMLLYCLISGLSAVYTELILKTQPLPLNVQNLFLYSFGIAMNLVMQVTSGHSRGFFEGFSVWVVVIVVSQAVNGLIMSAVMKHGSNITRLFIISCSMLVNGLLSYLLFSLNLTALFFMSVLCIGLSVHLYYGTK</sequence>
<feature type="transmembrane region" description="Helical" evidence="7">
    <location>
        <begin position="40"/>
        <end position="57"/>
    </location>
</feature>
<keyword evidence="3" id="KW-0762">Sugar transport</keyword>
<feature type="transmembrane region" description="Helical" evidence="7">
    <location>
        <begin position="237"/>
        <end position="254"/>
    </location>
</feature>
<comment type="subcellular location">
    <subcellularLocation>
        <location evidence="1">Golgi apparatus membrane</location>
        <topology evidence="1">Multi-pass membrane protein</topology>
    </subcellularLocation>
</comment>
<feature type="transmembrane region" description="Helical" evidence="7">
    <location>
        <begin position="77"/>
        <end position="95"/>
    </location>
</feature>
<evidence type="ECO:0000256" key="3">
    <source>
        <dbReference type="ARBA" id="ARBA00022597"/>
    </source>
</evidence>
<evidence type="ECO:0000313" key="9">
    <source>
        <dbReference type="Proteomes" id="UP001066276"/>
    </source>
</evidence>
<dbReference type="InterPro" id="IPR007271">
    <property type="entry name" value="Nuc_sug_transpt"/>
</dbReference>
<gene>
    <name evidence="8" type="ORF">NDU88_006384</name>
</gene>
<feature type="transmembrane region" description="Helical" evidence="7">
    <location>
        <begin position="266"/>
        <end position="285"/>
    </location>
</feature>
<name>A0AAV7PKV8_PLEWA</name>
<feature type="transmembrane region" description="Helical" evidence="7">
    <location>
        <begin position="141"/>
        <end position="158"/>
    </location>
</feature>
<dbReference type="Proteomes" id="UP001066276">
    <property type="component" value="Chromosome 7"/>
</dbReference>
<protein>
    <recommendedName>
        <fullName evidence="10">UDP-sugar transporter protein SLC35A4</fullName>
    </recommendedName>
</protein>
<evidence type="ECO:0000256" key="5">
    <source>
        <dbReference type="ARBA" id="ARBA00022989"/>
    </source>
</evidence>
<evidence type="ECO:0008006" key="10">
    <source>
        <dbReference type="Google" id="ProtNLM"/>
    </source>
</evidence>
<reference evidence="8" key="1">
    <citation type="journal article" date="2022" name="bioRxiv">
        <title>Sequencing and chromosome-scale assembly of the giantPleurodeles waltlgenome.</title>
        <authorList>
            <person name="Brown T."/>
            <person name="Elewa A."/>
            <person name="Iarovenko S."/>
            <person name="Subramanian E."/>
            <person name="Araus A.J."/>
            <person name="Petzold A."/>
            <person name="Susuki M."/>
            <person name="Suzuki K.-i.T."/>
            <person name="Hayashi T."/>
            <person name="Toyoda A."/>
            <person name="Oliveira C."/>
            <person name="Osipova E."/>
            <person name="Leigh N.D."/>
            <person name="Simon A."/>
            <person name="Yun M.H."/>
        </authorList>
    </citation>
    <scope>NUCLEOTIDE SEQUENCE</scope>
    <source>
        <strain evidence="8">20211129_DDA</strain>
        <tissue evidence="8">Liver</tissue>
    </source>
</reference>
<keyword evidence="9" id="KW-1185">Reference proteome</keyword>
<feature type="transmembrane region" description="Helical" evidence="7">
    <location>
        <begin position="292"/>
        <end position="313"/>
    </location>
</feature>
<comment type="similarity">
    <text evidence="2">Belongs to the nucleotide-sugar transporter family. SLC35A subfamily.</text>
</comment>
<dbReference type="EMBL" id="JANPWB010000011">
    <property type="protein sequence ID" value="KAJ1127991.1"/>
    <property type="molecule type" value="Genomic_DNA"/>
</dbReference>
<feature type="transmembrane region" description="Helical" evidence="7">
    <location>
        <begin position="102"/>
        <end position="121"/>
    </location>
</feature>
<accession>A0AAV7PKV8</accession>
<evidence type="ECO:0000313" key="8">
    <source>
        <dbReference type="EMBL" id="KAJ1127991.1"/>
    </source>
</evidence>
<keyword evidence="5 7" id="KW-1133">Transmembrane helix</keyword>
<keyword evidence="6 7" id="KW-0472">Membrane</keyword>
<dbReference type="GO" id="GO:0015165">
    <property type="term" value="F:pyrimidine nucleotide-sugar transmembrane transporter activity"/>
    <property type="evidence" value="ECO:0007669"/>
    <property type="project" value="InterPro"/>
</dbReference>
<feature type="transmembrane region" description="Helical" evidence="7">
    <location>
        <begin position="319"/>
        <end position="336"/>
    </location>
</feature>
<organism evidence="8 9">
    <name type="scientific">Pleurodeles waltl</name>
    <name type="common">Iberian ribbed newt</name>
    <dbReference type="NCBI Taxonomy" id="8319"/>
    <lineage>
        <taxon>Eukaryota</taxon>
        <taxon>Metazoa</taxon>
        <taxon>Chordata</taxon>
        <taxon>Craniata</taxon>
        <taxon>Vertebrata</taxon>
        <taxon>Euteleostomi</taxon>
        <taxon>Amphibia</taxon>
        <taxon>Batrachia</taxon>
        <taxon>Caudata</taxon>
        <taxon>Salamandroidea</taxon>
        <taxon>Salamandridae</taxon>
        <taxon>Pleurodelinae</taxon>
        <taxon>Pleurodeles</taxon>
    </lineage>
</organism>
<dbReference type="GO" id="GO:0000139">
    <property type="term" value="C:Golgi membrane"/>
    <property type="evidence" value="ECO:0007669"/>
    <property type="project" value="UniProtKB-SubCell"/>
</dbReference>
<proteinExistence type="inferred from homology"/>
<dbReference type="InterPro" id="IPR037185">
    <property type="entry name" value="EmrE-like"/>
</dbReference>
<dbReference type="AlphaFoldDB" id="A0AAV7PKV8"/>
<evidence type="ECO:0000256" key="7">
    <source>
        <dbReference type="SAM" id="Phobius"/>
    </source>
</evidence>
<evidence type="ECO:0000256" key="2">
    <source>
        <dbReference type="ARBA" id="ARBA00009976"/>
    </source>
</evidence>
<feature type="transmembrane region" description="Helical" evidence="7">
    <location>
        <begin position="167"/>
        <end position="185"/>
    </location>
</feature>
<evidence type="ECO:0000256" key="1">
    <source>
        <dbReference type="ARBA" id="ARBA00004653"/>
    </source>
</evidence>
<feature type="transmembrane region" description="Helical" evidence="7">
    <location>
        <begin position="205"/>
        <end position="225"/>
    </location>
</feature>